<evidence type="ECO:0000256" key="7">
    <source>
        <dbReference type="RuleBase" id="RU363032"/>
    </source>
</evidence>
<feature type="compositionally biased region" description="Low complexity" evidence="8">
    <location>
        <begin position="1"/>
        <end position="17"/>
    </location>
</feature>
<keyword evidence="6 7" id="KW-0472">Membrane</keyword>
<feature type="transmembrane region" description="Helical" evidence="7">
    <location>
        <begin position="235"/>
        <end position="255"/>
    </location>
</feature>
<dbReference type="SUPFAM" id="SSF161098">
    <property type="entry name" value="MetI-like"/>
    <property type="match status" value="1"/>
</dbReference>
<keyword evidence="11" id="KW-1185">Reference proteome</keyword>
<feature type="transmembrane region" description="Helical" evidence="7">
    <location>
        <begin position="49"/>
        <end position="70"/>
    </location>
</feature>
<keyword evidence="2 7" id="KW-0813">Transport</keyword>
<evidence type="ECO:0000256" key="4">
    <source>
        <dbReference type="ARBA" id="ARBA00022692"/>
    </source>
</evidence>
<name>A0A420XPV4_9ACTN</name>
<protein>
    <submittedName>
        <fullName evidence="10">NitT/TauT family transport system permease protein/taurine transport system permease protein</fullName>
    </submittedName>
</protein>
<feature type="domain" description="ABC transmembrane type-1" evidence="9">
    <location>
        <begin position="101"/>
        <end position="289"/>
    </location>
</feature>
<dbReference type="InterPro" id="IPR000515">
    <property type="entry name" value="MetI-like"/>
</dbReference>
<dbReference type="AlphaFoldDB" id="A0A420XPV4"/>
<dbReference type="PROSITE" id="PS50928">
    <property type="entry name" value="ABC_TM1"/>
    <property type="match status" value="1"/>
</dbReference>
<dbReference type="GO" id="GO:0005886">
    <property type="term" value="C:plasma membrane"/>
    <property type="evidence" value="ECO:0007669"/>
    <property type="project" value="UniProtKB-SubCell"/>
</dbReference>
<dbReference type="Gene3D" id="1.10.3720.10">
    <property type="entry name" value="MetI-like"/>
    <property type="match status" value="1"/>
</dbReference>
<feature type="transmembrane region" description="Helical" evidence="7">
    <location>
        <begin position="171"/>
        <end position="193"/>
    </location>
</feature>
<keyword evidence="5 7" id="KW-1133">Transmembrane helix</keyword>
<evidence type="ECO:0000256" key="8">
    <source>
        <dbReference type="SAM" id="MobiDB-lite"/>
    </source>
</evidence>
<evidence type="ECO:0000256" key="3">
    <source>
        <dbReference type="ARBA" id="ARBA00022475"/>
    </source>
</evidence>
<evidence type="ECO:0000259" key="9">
    <source>
        <dbReference type="PROSITE" id="PS50928"/>
    </source>
</evidence>
<evidence type="ECO:0000256" key="6">
    <source>
        <dbReference type="ARBA" id="ARBA00023136"/>
    </source>
</evidence>
<dbReference type="InParanoid" id="A0A420XPV4"/>
<keyword evidence="3" id="KW-1003">Cell membrane</keyword>
<dbReference type="PANTHER" id="PTHR30151">
    <property type="entry name" value="ALKANE SULFONATE ABC TRANSPORTER-RELATED, MEMBRANE SUBUNIT"/>
    <property type="match status" value="1"/>
</dbReference>
<dbReference type="OrthoDB" id="9796361at2"/>
<comment type="similarity">
    <text evidence="7">Belongs to the binding-protein-dependent transport system permease family.</text>
</comment>
<proteinExistence type="inferred from homology"/>
<evidence type="ECO:0000313" key="11">
    <source>
        <dbReference type="Proteomes" id="UP000281955"/>
    </source>
</evidence>
<dbReference type="EMBL" id="RBWV01000011">
    <property type="protein sequence ID" value="RKS75303.1"/>
    <property type="molecule type" value="Genomic_DNA"/>
</dbReference>
<keyword evidence="4 7" id="KW-0812">Transmembrane</keyword>
<dbReference type="InterPro" id="IPR035906">
    <property type="entry name" value="MetI-like_sf"/>
</dbReference>
<evidence type="ECO:0000256" key="5">
    <source>
        <dbReference type="ARBA" id="ARBA00022989"/>
    </source>
</evidence>
<accession>A0A420XPV4</accession>
<evidence type="ECO:0000256" key="2">
    <source>
        <dbReference type="ARBA" id="ARBA00022448"/>
    </source>
</evidence>
<sequence>MTTDTGRTTETTGTTQGIPRPLVATGGAASPLLAVAPRTHDRRRRARRLGTGFVGVLAVLAVWQVLALALDDEVVLPTVQETARQFWQYMSDRYPGNGNTLWQDALISTARILAGFAVGSLVGIAVGAVMSSNRVVRDLVDPLIELTRPLPPLAFIPLFIVWFGIGERSKFALILVGVVPTVIIATVSALDAVPRELEMASRALGASHAHTLVFVRMRAALPGILTGMRLAMGGAWTSIVAVEMIAATSGVGFLIVQAGNYLQTPILLSGIVTISLLGIALDGVLRLLGRFTDPSSR</sequence>
<evidence type="ECO:0000313" key="10">
    <source>
        <dbReference type="EMBL" id="RKS75303.1"/>
    </source>
</evidence>
<feature type="region of interest" description="Disordered" evidence="8">
    <location>
        <begin position="1"/>
        <end position="21"/>
    </location>
</feature>
<reference evidence="10 11" key="1">
    <citation type="submission" date="2018-10" db="EMBL/GenBank/DDBJ databases">
        <title>Genomic Encyclopedia of Archaeal and Bacterial Type Strains, Phase II (KMG-II): from individual species to whole genera.</title>
        <authorList>
            <person name="Goeker M."/>
        </authorList>
    </citation>
    <scope>NUCLEOTIDE SEQUENCE [LARGE SCALE GENOMIC DNA]</scope>
    <source>
        <strain evidence="10 11">RP-AC37</strain>
    </source>
</reference>
<organism evidence="10 11">
    <name type="scientific">Motilibacter peucedani</name>
    <dbReference type="NCBI Taxonomy" id="598650"/>
    <lineage>
        <taxon>Bacteria</taxon>
        <taxon>Bacillati</taxon>
        <taxon>Actinomycetota</taxon>
        <taxon>Actinomycetes</taxon>
        <taxon>Motilibacterales</taxon>
        <taxon>Motilibacteraceae</taxon>
        <taxon>Motilibacter</taxon>
    </lineage>
</organism>
<comment type="caution">
    <text evidence="10">The sequence shown here is derived from an EMBL/GenBank/DDBJ whole genome shotgun (WGS) entry which is preliminary data.</text>
</comment>
<comment type="subcellular location">
    <subcellularLocation>
        <location evidence="1 7">Cell membrane</location>
        <topology evidence="1 7">Multi-pass membrane protein</topology>
    </subcellularLocation>
</comment>
<dbReference type="PANTHER" id="PTHR30151:SF0">
    <property type="entry name" value="ABC TRANSPORTER PERMEASE PROTEIN MJ0413-RELATED"/>
    <property type="match status" value="1"/>
</dbReference>
<dbReference type="Pfam" id="PF00528">
    <property type="entry name" value="BPD_transp_1"/>
    <property type="match status" value="1"/>
</dbReference>
<feature type="transmembrane region" description="Helical" evidence="7">
    <location>
        <begin position="267"/>
        <end position="288"/>
    </location>
</feature>
<dbReference type="Proteomes" id="UP000281955">
    <property type="component" value="Unassembled WGS sequence"/>
</dbReference>
<dbReference type="RefSeq" id="WP_121193102.1">
    <property type="nucleotide sequence ID" value="NZ_RBWV01000011.1"/>
</dbReference>
<dbReference type="CDD" id="cd06261">
    <property type="entry name" value="TM_PBP2"/>
    <property type="match status" value="1"/>
</dbReference>
<dbReference type="GO" id="GO:0055085">
    <property type="term" value="P:transmembrane transport"/>
    <property type="evidence" value="ECO:0007669"/>
    <property type="project" value="InterPro"/>
</dbReference>
<feature type="transmembrane region" description="Helical" evidence="7">
    <location>
        <begin position="105"/>
        <end position="129"/>
    </location>
</feature>
<evidence type="ECO:0000256" key="1">
    <source>
        <dbReference type="ARBA" id="ARBA00004651"/>
    </source>
</evidence>
<feature type="transmembrane region" description="Helical" evidence="7">
    <location>
        <begin position="149"/>
        <end position="165"/>
    </location>
</feature>
<gene>
    <name evidence="10" type="ORF">CLV35_1762</name>
</gene>